<evidence type="ECO:0000313" key="5">
    <source>
        <dbReference type="EMBL" id="RID94451.1"/>
    </source>
</evidence>
<dbReference type="GO" id="GO:0003677">
    <property type="term" value="F:DNA binding"/>
    <property type="evidence" value="ECO:0007669"/>
    <property type="project" value="UniProtKB-KW"/>
</dbReference>
<dbReference type="RefSeq" id="WP_069176709.1">
    <property type="nucleotide sequence ID" value="NZ_CP017037.1"/>
</dbReference>
<dbReference type="InterPro" id="IPR013324">
    <property type="entry name" value="RNA_pol_sigma_r3/r4-like"/>
</dbReference>
<evidence type="ECO:0000256" key="1">
    <source>
        <dbReference type="ARBA" id="ARBA00008720"/>
    </source>
</evidence>
<sequence length="107" mass="12672">MLLTNIIKKGELLDCYGELLTKRQRDCLDLYYNENLTLAEIAEHFRISRQAVHDAMRHGEEQLAYYEKTLCLLYKKKEKQKALVNVKNILTETQLKKAEIWLELLSE</sequence>
<evidence type="ECO:0000256" key="2">
    <source>
        <dbReference type="ARBA" id="ARBA00024764"/>
    </source>
</evidence>
<dbReference type="EMBL" id="CP017037">
    <property type="protein sequence ID" value="AOH38599.1"/>
    <property type="molecule type" value="Genomic_DNA"/>
</dbReference>
<dbReference type="NCBIfam" id="NF045758">
    <property type="entry name" value="YlxM"/>
    <property type="match status" value="1"/>
</dbReference>
<organism evidence="4 6">
    <name type="scientific">Dialister pneumosintes</name>
    <dbReference type="NCBI Taxonomy" id="39950"/>
    <lineage>
        <taxon>Bacteria</taxon>
        <taxon>Bacillati</taxon>
        <taxon>Bacillota</taxon>
        <taxon>Negativicutes</taxon>
        <taxon>Veillonellales</taxon>
        <taxon>Veillonellaceae</taxon>
        <taxon>Dialister</taxon>
    </lineage>
</organism>
<comment type="function">
    <text evidence="2 3">Might take part in the signal recognition particle (SRP) pathway. This is inferred from the conservation of its genetic proximity to ftsY/ffh. May be a regulatory protein.</text>
</comment>
<comment type="similarity">
    <text evidence="1 3">Belongs to the UPF0122 family.</text>
</comment>
<dbReference type="HAMAP" id="MF_00245">
    <property type="entry name" value="UPF0122"/>
    <property type="match status" value="1"/>
</dbReference>
<dbReference type="Proteomes" id="UP000266262">
    <property type="component" value="Unassembled WGS sequence"/>
</dbReference>
<dbReference type="Proteomes" id="UP000094757">
    <property type="component" value="Chromosome"/>
</dbReference>
<dbReference type="PANTHER" id="PTHR40083">
    <property type="entry name" value="UPF0122 PROTEIN CBO2450/CLC_2298"/>
    <property type="match status" value="1"/>
</dbReference>
<dbReference type="InterPro" id="IPR007394">
    <property type="entry name" value="UPF0122"/>
</dbReference>
<evidence type="ECO:0000313" key="6">
    <source>
        <dbReference type="Proteomes" id="UP000094757"/>
    </source>
</evidence>
<keyword evidence="4" id="KW-0238">DNA-binding</keyword>
<protein>
    <recommendedName>
        <fullName evidence="3">UPF0122 protein BCB69_00470</fullName>
    </recommendedName>
</protein>
<dbReference type="SUPFAM" id="SSF88659">
    <property type="entry name" value="Sigma3 and sigma4 domains of RNA polymerase sigma factors"/>
    <property type="match status" value="1"/>
</dbReference>
<dbReference type="STRING" id="39950.BCB69_00470"/>
<evidence type="ECO:0000313" key="4">
    <source>
        <dbReference type="EMBL" id="AOH38599.1"/>
    </source>
</evidence>
<reference evidence="5 7" key="3">
    <citation type="submission" date="2018-08" db="EMBL/GenBank/DDBJ databases">
        <title>Draft genome sequence of Dialister pneumosintes KCOM 1685.</title>
        <authorList>
            <person name="Kook J.-K."/>
            <person name="Park S.-N."/>
            <person name="Lim Y.K."/>
        </authorList>
    </citation>
    <scope>NUCLEOTIDE SEQUENCE [LARGE SCALE GENOMIC DNA]</scope>
    <source>
        <strain evidence="5 7">KCOM 1685</strain>
    </source>
</reference>
<dbReference type="InterPro" id="IPR054831">
    <property type="entry name" value="UPF0122_fam_protein"/>
</dbReference>
<evidence type="ECO:0000313" key="7">
    <source>
        <dbReference type="Proteomes" id="UP000266262"/>
    </source>
</evidence>
<dbReference type="EMBL" id="QWKU01000001">
    <property type="protein sequence ID" value="RID94451.1"/>
    <property type="molecule type" value="Genomic_DNA"/>
</dbReference>
<proteinExistence type="inferred from homology"/>
<dbReference type="KEGG" id="dpn:BCB69_00470"/>
<gene>
    <name evidence="4" type="ORF">BCB69_00470</name>
    <name evidence="5" type="ORF">DX915_02720</name>
</gene>
<accession>A0A1B3WC95</accession>
<reference evidence="6" key="1">
    <citation type="submission" date="2016-08" db="EMBL/GenBank/DDBJ databases">
        <authorList>
            <person name="Holder M.E."/>
            <person name="Ajami N.J."/>
            <person name="Petrosino J.F."/>
        </authorList>
    </citation>
    <scope>NUCLEOTIDE SEQUENCE [LARGE SCALE GENOMIC DNA]</scope>
    <source>
        <strain evidence="6">F0677</strain>
    </source>
</reference>
<dbReference type="Pfam" id="PF04297">
    <property type="entry name" value="UPF0122"/>
    <property type="match status" value="1"/>
</dbReference>
<evidence type="ECO:0000256" key="3">
    <source>
        <dbReference type="HAMAP-Rule" id="MF_00245"/>
    </source>
</evidence>
<name>A0A1B3WC95_9FIRM</name>
<dbReference type="Gene3D" id="1.10.10.10">
    <property type="entry name" value="Winged helix-like DNA-binding domain superfamily/Winged helix DNA-binding domain"/>
    <property type="match status" value="1"/>
</dbReference>
<dbReference type="AlphaFoldDB" id="A0A1B3WC95"/>
<dbReference type="InterPro" id="IPR036388">
    <property type="entry name" value="WH-like_DNA-bd_sf"/>
</dbReference>
<reference evidence="4" key="2">
    <citation type="submission" date="2016-08" db="EMBL/GenBank/DDBJ databases">
        <authorList>
            <person name="Seilhamer J.J."/>
        </authorList>
    </citation>
    <scope>NUCLEOTIDE SEQUENCE [LARGE SCALE GENOMIC DNA]</scope>
    <source>
        <strain evidence="4">F0677</strain>
    </source>
</reference>
<dbReference type="PANTHER" id="PTHR40083:SF1">
    <property type="entry name" value="UPF0122 PROTEIN YLXM"/>
    <property type="match status" value="1"/>
</dbReference>
<dbReference type="OrthoDB" id="6392at2"/>
<keyword evidence="7" id="KW-1185">Reference proteome</keyword>